<dbReference type="EMBL" id="RJUL01000006">
    <property type="protein sequence ID" value="ROQ25012.1"/>
    <property type="molecule type" value="Genomic_DNA"/>
</dbReference>
<evidence type="ECO:0000256" key="7">
    <source>
        <dbReference type="ARBA" id="ARBA00021528"/>
    </source>
</evidence>
<dbReference type="GO" id="GO:0008959">
    <property type="term" value="F:phosphate acetyltransferase activity"/>
    <property type="evidence" value="ECO:0007669"/>
    <property type="project" value="UniProtKB-EC"/>
</dbReference>
<dbReference type="InterPro" id="IPR028979">
    <property type="entry name" value="Ser_kin/Pase_Hpr-like_N_sf"/>
</dbReference>
<keyword evidence="10 12" id="KW-0012">Acyltransferase</keyword>
<dbReference type="Pfam" id="PF01515">
    <property type="entry name" value="PTA_PTB"/>
    <property type="match status" value="1"/>
</dbReference>
<dbReference type="InterPro" id="IPR004614">
    <property type="entry name" value="P_AcTrfase"/>
</dbReference>
<dbReference type="PANTHER" id="PTHR43356:SF3">
    <property type="entry name" value="PHOSPHATE ACETYLTRANSFERASE"/>
    <property type="match status" value="1"/>
</dbReference>
<proteinExistence type="inferred from homology"/>
<dbReference type="EC" id="2.3.1.8" evidence="6 12"/>
<evidence type="ECO:0000256" key="10">
    <source>
        <dbReference type="ARBA" id="ARBA00023315"/>
    </source>
</evidence>
<dbReference type="InterPro" id="IPR016475">
    <property type="entry name" value="P-Actrans_bac"/>
</dbReference>
<dbReference type="InterPro" id="IPR027417">
    <property type="entry name" value="P-loop_NTPase"/>
</dbReference>
<comment type="domain">
    <text evidence="12">The N-terminal region seems to be important for proper quaternary structure. The C-terminal region contains the substrate-binding site.</text>
</comment>
<evidence type="ECO:0000256" key="3">
    <source>
        <dbReference type="ARBA" id="ARBA00008756"/>
    </source>
</evidence>
<comment type="caution">
    <text evidence="15">The sequence shown here is derived from an EMBL/GenBank/DDBJ whole genome shotgun (WGS) entry which is preliminary data.</text>
</comment>
<evidence type="ECO:0000256" key="1">
    <source>
        <dbReference type="ARBA" id="ARBA00004496"/>
    </source>
</evidence>
<comment type="pathway">
    <text evidence="2 12">Metabolic intermediate biosynthesis; acetyl-CoA biosynthesis; acetyl-CoA from acetate: step 2/2.</text>
</comment>
<organism evidence="15 16">
    <name type="scientific">Gallaecimonas pentaromativorans</name>
    <dbReference type="NCBI Taxonomy" id="584787"/>
    <lineage>
        <taxon>Bacteria</taxon>
        <taxon>Pseudomonadati</taxon>
        <taxon>Pseudomonadota</taxon>
        <taxon>Gammaproteobacteria</taxon>
        <taxon>Enterobacterales</taxon>
        <taxon>Gallaecimonadaceae</taxon>
        <taxon>Gallaecimonas</taxon>
    </lineage>
</organism>
<feature type="domain" description="Phosphate acetyl/butaryl transferase" evidence="13">
    <location>
        <begin position="358"/>
        <end position="666"/>
    </location>
</feature>
<dbReference type="UniPathway" id="UPA00340">
    <property type="reaction ID" value="UER00459"/>
</dbReference>
<dbReference type="Pfam" id="PF13500">
    <property type="entry name" value="AAA_26"/>
    <property type="match status" value="1"/>
</dbReference>
<keyword evidence="16" id="KW-1185">Reference proteome</keyword>
<name>A0A3N1P166_9GAMM</name>
<dbReference type="Pfam" id="PF07085">
    <property type="entry name" value="DRTGG"/>
    <property type="match status" value="1"/>
</dbReference>
<dbReference type="PANTHER" id="PTHR43356">
    <property type="entry name" value="PHOSPHATE ACETYLTRANSFERASE"/>
    <property type="match status" value="1"/>
</dbReference>
<dbReference type="RefSeq" id="WP_123421869.1">
    <property type="nucleotide sequence ID" value="NZ_RJUL01000006.1"/>
</dbReference>
<dbReference type="InterPro" id="IPR042112">
    <property type="entry name" value="P_AcTrfase_dom2"/>
</dbReference>
<keyword evidence="8 12" id="KW-0963">Cytoplasm</keyword>
<protein>
    <recommendedName>
        <fullName evidence="7 12">Phosphate acetyltransferase</fullName>
        <ecNumber evidence="6 12">2.3.1.8</ecNumber>
    </recommendedName>
    <alternativeName>
        <fullName evidence="11 12">Phosphotransacetylase</fullName>
    </alternativeName>
</protein>
<dbReference type="InterPro" id="IPR010766">
    <property type="entry name" value="DRTGG"/>
</dbReference>
<dbReference type="SUPFAM" id="SSF75138">
    <property type="entry name" value="HprK N-terminal domain-like"/>
    <property type="match status" value="1"/>
</dbReference>
<evidence type="ECO:0000256" key="8">
    <source>
        <dbReference type="ARBA" id="ARBA00022490"/>
    </source>
</evidence>
<comment type="similarity">
    <text evidence="3 12">In the C-terminal section; belongs to the phosphate acetyltransferase and butyryltransferase family.</text>
</comment>
<sequence>MTKPLLLVPLCTGVAQTSLSLGLVHALQRQGIRVGFGKLMPAERVDKDRTLAIMAKLVESPAALVIDDLAPLASLTKQLTALTETSPLPLIIAGLPAIDGGANPLNLELANALGLDVLLLGNGAPASKLLPRIEKVLTQLSSSQVQGLVLNQWPADNSDGPISKLGQGSQSKPEDTLASALPVPLWATIPWVPRLLAPRIEDVARHLGALPLCSGDWSTRRVKEVILESRSLTNMATLFKPGALLVTSGDRSDLIVAAALATRNGLQLGGLLLTGGYQPEPAIMDLCEGAFDDGLPMLLVEDDTWHTSQALQALSLHLEVDDSNRQRWIMEWIADHLDTEALLRRHQGEEKRLSPTAFRYQLMQKARRQRQRVLLPEGEDARVVEAAVKAAQLGIAQCLLLGNPARIRAVAQSHDVQLSHDVVIIDPDSIRERYVAPMMKLRQHKGLEEVMAREQLQDNNVLGAMMLAQDEADAMVSGAQGTTLSTLRPALQLIKTAPGQSLVSSAFLLLLPDQVLIYGDCAINPSPNAQQLAEIALQCADTAALFDLTPQVAMISTASSQPKVQQATAQARAQAPRLVIEGPLAYDTAIIESLARAKAPGSPIAGRSNVFIFPELNLGYSTFQTVRRSAELVTLGPMVQGLKKPVNDLSRDASIHDIVQTIALTAVQAANPGIKKAAT</sequence>
<evidence type="ECO:0000256" key="11">
    <source>
        <dbReference type="ARBA" id="ARBA00031108"/>
    </source>
</evidence>
<dbReference type="Proteomes" id="UP000268033">
    <property type="component" value="Unassembled WGS sequence"/>
</dbReference>
<dbReference type="Gene3D" id="3.40.1390.20">
    <property type="entry name" value="HprK N-terminal domain-like"/>
    <property type="match status" value="1"/>
</dbReference>
<evidence type="ECO:0000259" key="13">
    <source>
        <dbReference type="Pfam" id="PF01515"/>
    </source>
</evidence>
<evidence type="ECO:0000313" key="15">
    <source>
        <dbReference type="EMBL" id="ROQ25012.1"/>
    </source>
</evidence>
<dbReference type="InterPro" id="IPR050500">
    <property type="entry name" value="Phos_Acetyltrans/Butyryltrans"/>
</dbReference>
<evidence type="ECO:0000259" key="14">
    <source>
        <dbReference type="Pfam" id="PF07085"/>
    </source>
</evidence>
<gene>
    <name evidence="15" type="ORF">EDC28_106262</name>
</gene>
<comment type="subcellular location">
    <subcellularLocation>
        <location evidence="1 12">Cytoplasm</location>
    </subcellularLocation>
</comment>
<dbReference type="InterPro" id="IPR042113">
    <property type="entry name" value="P_AcTrfase_dom1"/>
</dbReference>
<evidence type="ECO:0000313" key="16">
    <source>
        <dbReference type="Proteomes" id="UP000268033"/>
    </source>
</evidence>
<dbReference type="PIRSF" id="PIRSF006107">
    <property type="entry name" value="PhpActrans_proteobac"/>
    <property type="match status" value="1"/>
</dbReference>
<evidence type="ECO:0000256" key="9">
    <source>
        <dbReference type="ARBA" id="ARBA00022679"/>
    </source>
</evidence>
<comment type="catalytic activity">
    <reaction evidence="12">
        <text>acetyl-CoA + phosphate = acetyl phosphate + CoA</text>
        <dbReference type="Rhea" id="RHEA:19521"/>
        <dbReference type="ChEBI" id="CHEBI:22191"/>
        <dbReference type="ChEBI" id="CHEBI:43474"/>
        <dbReference type="ChEBI" id="CHEBI:57287"/>
        <dbReference type="ChEBI" id="CHEBI:57288"/>
        <dbReference type="EC" id="2.3.1.8"/>
    </reaction>
</comment>
<evidence type="ECO:0000256" key="2">
    <source>
        <dbReference type="ARBA" id="ARBA00004989"/>
    </source>
</evidence>
<reference evidence="15 16" key="1">
    <citation type="submission" date="2018-11" db="EMBL/GenBank/DDBJ databases">
        <title>Genomic Encyclopedia of Type Strains, Phase IV (KMG-IV): sequencing the most valuable type-strain genomes for metagenomic binning, comparative biology and taxonomic classification.</title>
        <authorList>
            <person name="Goeker M."/>
        </authorList>
    </citation>
    <scope>NUCLEOTIDE SEQUENCE [LARGE SCALE GENOMIC DNA]</scope>
    <source>
        <strain evidence="15 16">DSM 21945</strain>
    </source>
</reference>
<evidence type="ECO:0000256" key="6">
    <source>
        <dbReference type="ARBA" id="ARBA00012707"/>
    </source>
</evidence>
<dbReference type="AlphaFoldDB" id="A0A3N1P166"/>
<accession>A0A3N1P166</accession>
<dbReference type="Gene3D" id="3.40.50.10950">
    <property type="match status" value="1"/>
</dbReference>
<dbReference type="NCBIfam" id="NF004167">
    <property type="entry name" value="PRK05632.1"/>
    <property type="match status" value="1"/>
</dbReference>
<evidence type="ECO:0000256" key="4">
    <source>
        <dbReference type="ARBA" id="ARBA00009786"/>
    </source>
</evidence>
<comment type="subunit">
    <text evidence="5">Homohexamer.</text>
</comment>
<keyword evidence="9 12" id="KW-0808">Transferase</keyword>
<evidence type="ECO:0000256" key="12">
    <source>
        <dbReference type="PIRNR" id="PIRNR006107"/>
    </source>
</evidence>
<dbReference type="GO" id="GO:0006085">
    <property type="term" value="P:acetyl-CoA biosynthetic process"/>
    <property type="evidence" value="ECO:0007669"/>
    <property type="project" value="UniProtKB-UniPathway"/>
</dbReference>
<dbReference type="SUPFAM" id="SSF53659">
    <property type="entry name" value="Isocitrate/Isopropylmalate dehydrogenase-like"/>
    <property type="match status" value="1"/>
</dbReference>
<evidence type="ECO:0000256" key="5">
    <source>
        <dbReference type="ARBA" id="ARBA00011643"/>
    </source>
</evidence>
<dbReference type="GO" id="GO:0005737">
    <property type="term" value="C:cytoplasm"/>
    <property type="evidence" value="ECO:0007669"/>
    <property type="project" value="UniProtKB-SubCell"/>
</dbReference>
<feature type="domain" description="DRTGG" evidence="14">
    <location>
        <begin position="202"/>
        <end position="313"/>
    </location>
</feature>
<dbReference type="NCBIfam" id="TIGR00651">
    <property type="entry name" value="pta"/>
    <property type="match status" value="1"/>
</dbReference>
<dbReference type="STRING" id="584787.GCA_001247655_03942"/>
<comment type="function">
    <text evidence="12">Involved in acetate metabolism.</text>
</comment>
<dbReference type="SUPFAM" id="SSF52540">
    <property type="entry name" value="P-loop containing nucleoside triphosphate hydrolases"/>
    <property type="match status" value="1"/>
</dbReference>
<comment type="similarity">
    <text evidence="4 12">In the N-terminal section; belongs to the CobB/CobQ family.</text>
</comment>
<dbReference type="Gene3D" id="3.40.50.10750">
    <property type="entry name" value="Isocitrate/Isopropylmalate dehydrogenase-like"/>
    <property type="match status" value="1"/>
</dbReference>
<dbReference type="InterPro" id="IPR002505">
    <property type="entry name" value="PTA_PTB"/>
</dbReference>